<sequence>MRALRRQSPVHARATLYGGQFGHLLHRRSPRLRQSAPNAHPLHRRLYRLFVPVQKLDHPVPHGSPRAHPRVPQPPQRIKRLCRVDLQNRTLRSGHALQARKQALSDLRGLLSRILKKLSPNKTFFSLQISSPSRYSSTFHIRWDSDNLGDTCEHVYSVKFPSPLRVVSALALFDPDLLRFLCGRSMYPYRSEPYFTPESLPFRLRPFQSSFKISNLLADVEDGGRKWMGEWVASYVCECEEPLSLFCQSLAATLTMEWHAKLTAYPIAENPFPIHFDQYVRKRCTHCFRCHGRPPIEIIDGVINLFVYSSKPFAKIEVVDGHIRIALPRSHRDYTLIPCFLRLMQKFPYPVITVFL</sequence>
<protein>
    <submittedName>
        <fullName evidence="1">ORF14</fullName>
    </submittedName>
</protein>
<organism evidence="1 2">
    <name type="scientific">Fowl aviadenovirus D</name>
    <dbReference type="NCBI Taxonomy" id="190064"/>
    <lineage>
        <taxon>Viruses</taxon>
        <taxon>Varidnaviria</taxon>
        <taxon>Bamfordvirae</taxon>
        <taxon>Preplasmiviricota</taxon>
        <taxon>Polisuviricotina</taxon>
        <taxon>Pharingeaviricetes</taxon>
        <taxon>Rowavirales</taxon>
        <taxon>Adenoviridae</taxon>
        <taxon>Aviadenovirus</taxon>
        <taxon>Aviadenovirus gallinae</taxon>
    </lineage>
</organism>
<name>A0A650C036_9ADEN</name>
<evidence type="ECO:0000313" key="1">
    <source>
        <dbReference type="EMBL" id="QGQ62971.1"/>
    </source>
</evidence>
<accession>A0A650C036</accession>
<dbReference type="Proteomes" id="UP000425315">
    <property type="component" value="Segment"/>
</dbReference>
<evidence type="ECO:0000313" key="2">
    <source>
        <dbReference type="Proteomes" id="UP000425315"/>
    </source>
</evidence>
<proteinExistence type="predicted"/>
<dbReference type="EMBL" id="MK572866">
    <property type="protein sequence ID" value="QGQ62971.1"/>
    <property type="molecule type" value="Genomic_DNA"/>
</dbReference>
<reference evidence="1 2" key="1">
    <citation type="journal article" date="2019" name="Viruses">
        <title>Fowl Adenovirus (FAdV) Recombination with Intertypic Crossovers in Genomes of FAdV-D and FAdV-E, Displaying Hybrid Serological Phenotypes.</title>
        <authorList>
            <person name="Schachner A."/>
            <person name="Gonzalez G."/>
            <person name="Endler L."/>
            <person name="Ito K."/>
            <person name="Hess M."/>
        </authorList>
    </citation>
    <scope>NUCLEOTIDE SEQUENCE [LARGE SCALE GENOMIC DNA]</scope>
    <source>
        <strain evidence="1 2">P7-A</strain>
    </source>
</reference>